<keyword evidence="2" id="KW-0547">Nucleotide-binding</keyword>
<protein>
    <submittedName>
        <fullName evidence="2">ATP-binding protein</fullName>
    </submittedName>
</protein>
<accession>A0A4Q7DII0</accession>
<dbReference type="InterPro" id="IPR025420">
    <property type="entry name" value="DUF4143"/>
</dbReference>
<dbReference type="PANTHER" id="PTHR43566:SF2">
    <property type="entry name" value="DUF4143 DOMAIN-CONTAINING PROTEIN"/>
    <property type="match status" value="1"/>
</dbReference>
<dbReference type="AlphaFoldDB" id="A0A4Q7DII0"/>
<sequence>MTQIKRQQTVEEIQFAFKVTPVCGLIGPRQCGKTTTAKEIANQYPGIVHHFDLEDERDQNKMREPLLVLENLEGLIIIDEIHHAPDLFKSLRVLVDQKKNRKFLVLGSASQELLKQTSESLAGRITFVEMTPFHLKEINSAEQLHTRGGFPLSYLAESDDISVAWRKGYIKTFLERDIPSLGFQLSPQNLRRFWTMLAHYHGQIFNASEIGTSLGINYKTSQHYLDILESTFMVRRLTPWIANIKKRQVKAPKMYFTDSGLLHSLLGINNHDDLLGHPKLGASWEGFAMEQIIRTTKADKESCFYWSTQSGDELDLIILENGKMNGFEFKYSSKPSLTKSLHFALEDLMPASMTIIVPGDEEYLIHEKVRVCGLTKFCLG</sequence>
<dbReference type="Proteomes" id="UP000293550">
    <property type="component" value="Unassembled WGS sequence"/>
</dbReference>
<dbReference type="GO" id="GO:0005524">
    <property type="term" value="F:ATP binding"/>
    <property type="evidence" value="ECO:0007669"/>
    <property type="project" value="UniProtKB-KW"/>
</dbReference>
<evidence type="ECO:0000259" key="1">
    <source>
        <dbReference type="SMART" id="SM00382"/>
    </source>
</evidence>
<dbReference type="InterPro" id="IPR027417">
    <property type="entry name" value="P-loop_NTPase"/>
</dbReference>
<dbReference type="Pfam" id="PF13635">
    <property type="entry name" value="DUF4143"/>
    <property type="match status" value="1"/>
</dbReference>
<proteinExistence type="predicted"/>
<evidence type="ECO:0000313" key="3">
    <source>
        <dbReference type="Proteomes" id="UP000293550"/>
    </source>
</evidence>
<dbReference type="OrthoDB" id="9771844at2"/>
<dbReference type="Pfam" id="PF13173">
    <property type="entry name" value="AAA_14"/>
    <property type="match status" value="1"/>
</dbReference>
<keyword evidence="3" id="KW-1185">Reference proteome</keyword>
<gene>
    <name evidence="2" type="ORF">EQU50_04070</name>
</gene>
<dbReference type="PANTHER" id="PTHR43566">
    <property type="entry name" value="CONSERVED PROTEIN"/>
    <property type="match status" value="1"/>
</dbReference>
<dbReference type="CDD" id="cd00009">
    <property type="entry name" value="AAA"/>
    <property type="match status" value="1"/>
</dbReference>
<dbReference type="EMBL" id="SCFB01000005">
    <property type="protein sequence ID" value="RZI46118.1"/>
    <property type="molecule type" value="Genomic_DNA"/>
</dbReference>
<name>A0A4Q7DII0_9PROT</name>
<comment type="caution">
    <text evidence="2">The sequence shown here is derived from an EMBL/GenBank/DDBJ whole genome shotgun (WGS) entry which is preliminary data.</text>
</comment>
<dbReference type="SUPFAM" id="SSF52540">
    <property type="entry name" value="P-loop containing nucleoside triphosphate hydrolases"/>
    <property type="match status" value="1"/>
</dbReference>
<keyword evidence="2" id="KW-0067">ATP-binding</keyword>
<dbReference type="Gene3D" id="3.40.50.300">
    <property type="entry name" value="P-loop containing nucleotide triphosphate hydrolases"/>
    <property type="match status" value="1"/>
</dbReference>
<feature type="domain" description="AAA+ ATPase" evidence="1">
    <location>
        <begin position="19"/>
        <end position="137"/>
    </location>
</feature>
<dbReference type="SMART" id="SM00382">
    <property type="entry name" value="AAA"/>
    <property type="match status" value="1"/>
</dbReference>
<reference evidence="2 3" key="1">
    <citation type="submission" date="2018-10" db="EMBL/GenBank/DDBJ databases">
        <title>An updated phylogeny of the Alphaproteobacteria reveals that the parasitic Rickettsiales and Holosporales have independent origins.</title>
        <authorList>
            <person name="Munoz-Gomez S.A."/>
            <person name="Hess S."/>
            <person name="Burger G."/>
            <person name="Lang B.F."/>
            <person name="Susko E."/>
            <person name="Slamovits C.H."/>
            <person name="Roger A.J."/>
        </authorList>
    </citation>
    <scope>NUCLEOTIDE SEQUENCE [LARGE SCALE GENOMIC DNA]</scope>
    <source>
        <strain evidence="2">HOLO01</strain>
    </source>
</reference>
<evidence type="ECO:0000313" key="2">
    <source>
        <dbReference type="EMBL" id="RZI46118.1"/>
    </source>
</evidence>
<dbReference type="InterPro" id="IPR041682">
    <property type="entry name" value="AAA_14"/>
</dbReference>
<organism evidence="2 3">
    <name type="scientific">Candidatus Finniella inopinata</name>
    <dbReference type="NCBI Taxonomy" id="1696036"/>
    <lineage>
        <taxon>Bacteria</taxon>
        <taxon>Pseudomonadati</taxon>
        <taxon>Pseudomonadota</taxon>
        <taxon>Alphaproteobacteria</taxon>
        <taxon>Holosporales</taxon>
        <taxon>Candidatus Paracaedibacteraceae</taxon>
        <taxon>Candidatus Finniella</taxon>
    </lineage>
</organism>
<dbReference type="InterPro" id="IPR003593">
    <property type="entry name" value="AAA+_ATPase"/>
</dbReference>